<organism evidence="7 8">
    <name type="scientific">Chitinophaga defluvii</name>
    <dbReference type="NCBI Taxonomy" id="3163343"/>
    <lineage>
        <taxon>Bacteria</taxon>
        <taxon>Pseudomonadati</taxon>
        <taxon>Bacteroidota</taxon>
        <taxon>Chitinophagia</taxon>
        <taxon>Chitinophagales</taxon>
        <taxon>Chitinophagaceae</taxon>
        <taxon>Chitinophaga</taxon>
    </lineage>
</organism>
<feature type="domain" description="Secretin/TonB short N-terminal" evidence="6">
    <location>
        <begin position="101"/>
        <end position="153"/>
    </location>
</feature>
<name>A0ABV2T1U3_9BACT</name>
<dbReference type="InterPro" id="IPR037066">
    <property type="entry name" value="Plug_dom_sf"/>
</dbReference>
<dbReference type="PANTHER" id="PTHR40980:SF4">
    <property type="entry name" value="TONB-DEPENDENT RECEPTOR-LIKE BETA-BARREL DOMAIN-CONTAINING PROTEIN"/>
    <property type="match status" value="1"/>
</dbReference>
<dbReference type="InterPro" id="IPR011662">
    <property type="entry name" value="Secretin/TonB_short_N"/>
</dbReference>
<dbReference type="RefSeq" id="WP_354659632.1">
    <property type="nucleotide sequence ID" value="NZ_JBEXAC010000001.1"/>
</dbReference>
<evidence type="ECO:0000256" key="1">
    <source>
        <dbReference type="ARBA" id="ARBA00004442"/>
    </source>
</evidence>
<dbReference type="Pfam" id="PF07715">
    <property type="entry name" value="Plug"/>
    <property type="match status" value="1"/>
</dbReference>
<protein>
    <submittedName>
        <fullName evidence="7">Carboxypeptidase-like regulatory domain-containing protein</fullName>
    </submittedName>
</protein>
<keyword evidence="3 5" id="KW-0472">Membrane</keyword>
<dbReference type="InterPro" id="IPR012910">
    <property type="entry name" value="Plug_dom"/>
</dbReference>
<dbReference type="EMBL" id="JBEXAC010000001">
    <property type="protein sequence ID" value="MET6996991.1"/>
    <property type="molecule type" value="Genomic_DNA"/>
</dbReference>
<evidence type="ECO:0000313" key="7">
    <source>
        <dbReference type="EMBL" id="MET6996991.1"/>
    </source>
</evidence>
<keyword evidence="2" id="KW-0813">Transport</keyword>
<dbReference type="Pfam" id="PF13715">
    <property type="entry name" value="CarbopepD_reg_2"/>
    <property type="match status" value="1"/>
</dbReference>
<keyword evidence="4" id="KW-0998">Cell outer membrane</keyword>
<evidence type="ECO:0000313" key="8">
    <source>
        <dbReference type="Proteomes" id="UP001549749"/>
    </source>
</evidence>
<evidence type="ECO:0000259" key="6">
    <source>
        <dbReference type="SMART" id="SM00965"/>
    </source>
</evidence>
<dbReference type="Gene3D" id="2.170.130.10">
    <property type="entry name" value="TonB-dependent receptor, plug domain"/>
    <property type="match status" value="1"/>
</dbReference>
<evidence type="ECO:0000256" key="2">
    <source>
        <dbReference type="ARBA" id="ARBA00022448"/>
    </source>
</evidence>
<comment type="subcellular location">
    <subcellularLocation>
        <location evidence="1">Cell outer membrane</location>
    </subcellularLocation>
</comment>
<comment type="caution">
    <text evidence="7">The sequence shown here is derived from an EMBL/GenBank/DDBJ whole genome shotgun (WGS) entry which is preliminary data.</text>
</comment>
<gene>
    <name evidence="7" type="ORF">ABR189_06410</name>
</gene>
<dbReference type="Gene3D" id="3.55.50.30">
    <property type="match status" value="1"/>
</dbReference>
<keyword evidence="5" id="KW-1133">Transmembrane helix</keyword>
<proteinExistence type="predicted"/>
<dbReference type="PANTHER" id="PTHR40980">
    <property type="entry name" value="PLUG DOMAIN-CONTAINING PROTEIN"/>
    <property type="match status" value="1"/>
</dbReference>
<sequence length="1193" mass="132670">MKKGLKHDPLGCFVASMPNNHNHAPEAEKAAGLSSAGIRRLRTIYFLMRCSFIFLAIKFSLAGLLYAAGIKGQDLDARLNLHLEKSGLKESLLAIEMKTGVHFLLPEELLAGVKKTVTVHREEISVKHALDEILLNTNLAYRAVNGYVVITRKPVPVKITGRVTDGKTKEPLPGVSIRVKGGQAGVATDANGFFTLMVPKEGATLVVAFLGYETREIKVTAQSGHLNIVLTVSSRQLSAVTVEARRKTNTEITVLQERRNAAIVQDAISAQQIERTGSITTTQALQRVSGVTVTDDKYVAIRGLGDRSVIGQLNGARLASSDPDRSAIPLDLVPASLLDNITIYKTVTPDKPADAAAGIVELKTKSVPDKQTLEIIAQTGFNSNIGIGGRVNSFYNSELGFFGQKVNNKNLSRDFLDLSTQYPGGLADIQRMLASSNGHPAAEKEAARINGIMHRFDPVMTTRFKTAPLNQLYSATYGNSFKIFRSHRIGIIGGANYYRRATDVYGGDLTQYSIYQGVITGNPDVYSPRNIPNYITPNNLYMGKYQTYKENTGTETLNYGVLGGLTYQFNPRHEVSFQYLGSWGSEAQAINMNGKYEYTGLPGDVASTIYSLKQTRRNLNTYNFQGEHKLLAGEYAPRLSYNLATSTSSQNDPDFRFITLTDYTPRGGGWYRQPVIEAPGGAGEEYVYTKNLYALNSGYVNGFSTYGIIQAEPNGRRWRKLDETNYNYKADLAIPFKILGHRQEFKTGFNYLNRDRKFRENMLFLPGSNFTPYGAVPLYAVEGNLDRLVSPEIIGIRPRSGNTSEGASPVGGFMYNSQKSPNNYTGFFETTAFYGMLDLHPIENLRLAGGVRFERTNIQSAVDTSNVFLDPALTKKDGNGNAVPVVLINPNTVYKTTYKPYYSANLTYTFKSNMNFRLAYNTTLARPELRELTNVFEFDAFQMGLVVGNPKLVNQHTENLDFRWEWFPAAGEVISASLFGKRINNQLVKVFSLKTDGLAAKYPEYPTIQFQNDPNTGTVWGMELELVKDLGKIWEPAKYFFFGSNLLLAQSNIKKTKERYDANKSLDRHTPENSPLFEQAPYSVNLWLNYNNKSSGTDLTATFNMVGERLIQINLTGEPDLYTRPVPVLDFVFSQRLTKRVLFKGYAKNILNPAVETVYANPGSGGLWYGGKYINRSFKRGSEIMMGFTVNLY</sequence>
<dbReference type="InterPro" id="IPR008969">
    <property type="entry name" value="CarboxyPept-like_regulatory"/>
</dbReference>
<dbReference type="SMART" id="SM00965">
    <property type="entry name" value="STN"/>
    <property type="match status" value="1"/>
</dbReference>
<dbReference type="SUPFAM" id="SSF49464">
    <property type="entry name" value="Carboxypeptidase regulatory domain-like"/>
    <property type="match status" value="1"/>
</dbReference>
<evidence type="ECO:0000256" key="5">
    <source>
        <dbReference type="SAM" id="Phobius"/>
    </source>
</evidence>
<keyword evidence="8" id="KW-1185">Reference proteome</keyword>
<reference evidence="7 8" key="1">
    <citation type="submission" date="2024-06" db="EMBL/GenBank/DDBJ databases">
        <title>Chitinophaga defluvii sp. nov., isolated from municipal sewage.</title>
        <authorList>
            <person name="Zhang L."/>
        </authorList>
    </citation>
    <scope>NUCLEOTIDE SEQUENCE [LARGE SCALE GENOMIC DNA]</scope>
    <source>
        <strain evidence="7 8">H8</strain>
    </source>
</reference>
<dbReference type="Proteomes" id="UP001549749">
    <property type="component" value="Unassembled WGS sequence"/>
</dbReference>
<keyword evidence="5" id="KW-0812">Transmembrane</keyword>
<dbReference type="InterPro" id="IPR036942">
    <property type="entry name" value="Beta-barrel_TonB_sf"/>
</dbReference>
<dbReference type="Gene3D" id="2.40.170.20">
    <property type="entry name" value="TonB-dependent receptor, beta-barrel domain"/>
    <property type="match status" value="1"/>
</dbReference>
<evidence type="ECO:0000256" key="3">
    <source>
        <dbReference type="ARBA" id="ARBA00023136"/>
    </source>
</evidence>
<accession>A0ABV2T1U3</accession>
<evidence type="ECO:0000256" key="4">
    <source>
        <dbReference type="ARBA" id="ARBA00023237"/>
    </source>
</evidence>
<dbReference type="Gene3D" id="2.60.40.1120">
    <property type="entry name" value="Carboxypeptidase-like, regulatory domain"/>
    <property type="match status" value="1"/>
</dbReference>
<feature type="transmembrane region" description="Helical" evidence="5">
    <location>
        <begin position="46"/>
        <end position="68"/>
    </location>
</feature>
<dbReference type="SUPFAM" id="SSF56935">
    <property type="entry name" value="Porins"/>
    <property type="match status" value="1"/>
</dbReference>